<sequence>MPLCLTFIDLKKAFDSVEIEAVVEASDNKGIPNQYVMVLRDLYSMTTHFTIGIPPFYKKIIIDMKRGPTG</sequence>
<evidence type="ECO:0000313" key="1">
    <source>
        <dbReference type="EMBL" id="KAK6744515.1"/>
    </source>
</evidence>
<comment type="caution">
    <text evidence="1">The sequence shown here is derived from an EMBL/GenBank/DDBJ whole genome shotgun (WGS) entry which is preliminary data.</text>
</comment>
<proteinExistence type="predicted"/>
<name>A0ABR1D204_NECAM</name>
<dbReference type="EMBL" id="JAVFWL010000003">
    <property type="protein sequence ID" value="KAK6744515.1"/>
    <property type="molecule type" value="Genomic_DNA"/>
</dbReference>
<protein>
    <recommendedName>
        <fullName evidence="3">Reverse transcriptase domain-containing protein</fullName>
    </recommendedName>
</protein>
<gene>
    <name evidence="1" type="primary">Necator_chrIII.g12079</name>
    <name evidence="1" type="ORF">RB195_011313</name>
</gene>
<reference evidence="1 2" key="1">
    <citation type="submission" date="2023-08" db="EMBL/GenBank/DDBJ databases">
        <title>A Necator americanus chromosomal reference genome.</title>
        <authorList>
            <person name="Ilik V."/>
            <person name="Petrzelkova K.J."/>
            <person name="Pardy F."/>
            <person name="Fuh T."/>
            <person name="Niatou-Singa F.S."/>
            <person name="Gouil Q."/>
            <person name="Baker L."/>
            <person name="Ritchie M.E."/>
            <person name="Jex A.R."/>
            <person name="Gazzola D."/>
            <person name="Li H."/>
            <person name="Toshio Fujiwara R."/>
            <person name="Zhan B."/>
            <person name="Aroian R.V."/>
            <person name="Pafco B."/>
            <person name="Schwarz E.M."/>
        </authorList>
    </citation>
    <scope>NUCLEOTIDE SEQUENCE [LARGE SCALE GENOMIC DNA]</scope>
    <source>
        <strain evidence="1 2">Aroian</strain>
        <tissue evidence="1">Whole animal</tissue>
    </source>
</reference>
<keyword evidence="2" id="KW-1185">Reference proteome</keyword>
<evidence type="ECO:0000313" key="2">
    <source>
        <dbReference type="Proteomes" id="UP001303046"/>
    </source>
</evidence>
<accession>A0ABR1D204</accession>
<evidence type="ECO:0008006" key="3">
    <source>
        <dbReference type="Google" id="ProtNLM"/>
    </source>
</evidence>
<dbReference type="Proteomes" id="UP001303046">
    <property type="component" value="Unassembled WGS sequence"/>
</dbReference>
<organism evidence="1 2">
    <name type="scientific">Necator americanus</name>
    <name type="common">Human hookworm</name>
    <dbReference type="NCBI Taxonomy" id="51031"/>
    <lineage>
        <taxon>Eukaryota</taxon>
        <taxon>Metazoa</taxon>
        <taxon>Ecdysozoa</taxon>
        <taxon>Nematoda</taxon>
        <taxon>Chromadorea</taxon>
        <taxon>Rhabditida</taxon>
        <taxon>Rhabditina</taxon>
        <taxon>Rhabditomorpha</taxon>
        <taxon>Strongyloidea</taxon>
        <taxon>Ancylostomatidae</taxon>
        <taxon>Bunostominae</taxon>
        <taxon>Necator</taxon>
    </lineage>
</organism>